<dbReference type="CDD" id="cd00995">
    <property type="entry name" value="PBP2_NikA_DppA_OppA_like"/>
    <property type="match status" value="1"/>
</dbReference>
<dbReference type="GO" id="GO:0015833">
    <property type="term" value="P:peptide transport"/>
    <property type="evidence" value="ECO:0007669"/>
    <property type="project" value="TreeGrafter"/>
</dbReference>
<name>A0AAU2AD66_9ACTN</name>
<dbReference type="Pfam" id="PF00496">
    <property type="entry name" value="SBP_bac_5"/>
    <property type="match status" value="1"/>
</dbReference>
<comment type="similarity">
    <text evidence="1">Belongs to the bacterial solute-binding protein 5 family.</text>
</comment>
<dbReference type="GO" id="GO:0042597">
    <property type="term" value="C:periplasmic space"/>
    <property type="evidence" value="ECO:0007669"/>
    <property type="project" value="UniProtKB-ARBA"/>
</dbReference>
<organism evidence="7">
    <name type="scientific">Streptomyces sp. NBC_00093</name>
    <dbReference type="NCBI Taxonomy" id="2975649"/>
    <lineage>
        <taxon>Bacteria</taxon>
        <taxon>Bacillati</taxon>
        <taxon>Actinomycetota</taxon>
        <taxon>Actinomycetes</taxon>
        <taxon>Kitasatosporales</taxon>
        <taxon>Streptomycetaceae</taxon>
        <taxon>Streptomyces</taxon>
    </lineage>
</organism>
<evidence type="ECO:0000256" key="1">
    <source>
        <dbReference type="ARBA" id="ARBA00005695"/>
    </source>
</evidence>
<accession>A0AAU2AD66</accession>
<dbReference type="InterPro" id="IPR000914">
    <property type="entry name" value="SBP_5_dom"/>
</dbReference>
<dbReference type="Gene3D" id="3.40.190.10">
    <property type="entry name" value="Periplasmic binding protein-like II"/>
    <property type="match status" value="1"/>
</dbReference>
<dbReference type="EMBL" id="CP108222">
    <property type="protein sequence ID" value="WTT21958.1"/>
    <property type="molecule type" value="Genomic_DNA"/>
</dbReference>
<gene>
    <name evidence="7" type="ORF">OHA22_43715</name>
</gene>
<dbReference type="PANTHER" id="PTHR30290">
    <property type="entry name" value="PERIPLASMIC BINDING COMPONENT OF ABC TRANSPORTER"/>
    <property type="match status" value="1"/>
</dbReference>
<dbReference type="AlphaFoldDB" id="A0AAU2AD66"/>
<dbReference type="PANTHER" id="PTHR30290:SF9">
    <property type="entry name" value="OLIGOPEPTIDE-BINDING PROTEIN APPA"/>
    <property type="match status" value="1"/>
</dbReference>
<sequence length="526" mass="56790">MTSIKPVRRLALTLAAITAASLALSGCGGGGQTQSGTGSGKPHRGGTLVVADESQPLSGLDPILAQAFDAKRMAAQFYEGLLSLGPDGSTLKPALATSWKQATPTSYEFTLRSNVTFHDGQALKASDVAFSLKRIADPTVHSPYAALYNIKDVTAPSADKVVVTLAQPQSSLLHLLAQPWSAGIVSEQWVKSHSADDLKTQENGTGPYKLAEFREGSLIKTVRFDGYWDKPKPYIDQIEYRVIPDEATRVQALQSGTVDTTQVSLPKNAASLKQRKFSVGDGYDVGAYWLGLNTLDGPLADEKVRQAISLGIDRNQLISIGAQGAGVVSGVVPAGDPVLSGEKADLPNTQYDPAKAKQLLAESGAGSVKLKLAIRSNRPDKLATAQLIKEQLSKIGVTVDIAQVPFEQLISNLLSGDWDADMMQLTSSLNADASQYLSLWFEKNGKTTKVDDPELWQRMSDAIHKADSDQDRSKMYQELNQYVAERAYMLVPYAAPTVYDVWSSKLAGFETEASSTRMFFKNAWIA</sequence>
<feature type="domain" description="Solute-binding protein family 5" evidence="6">
    <location>
        <begin position="91"/>
        <end position="446"/>
    </location>
</feature>
<dbReference type="InterPro" id="IPR039424">
    <property type="entry name" value="SBP_5"/>
</dbReference>
<evidence type="ECO:0000256" key="2">
    <source>
        <dbReference type="ARBA" id="ARBA00022448"/>
    </source>
</evidence>
<feature type="signal peptide" evidence="5">
    <location>
        <begin position="1"/>
        <end position="25"/>
    </location>
</feature>
<evidence type="ECO:0000256" key="5">
    <source>
        <dbReference type="SAM" id="SignalP"/>
    </source>
</evidence>
<feature type="compositionally biased region" description="Gly residues" evidence="4">
    <location>
        <begin position="28"/>
        <end position="39"/>
    </location>
</feature>
<protein>
    <submittedName>
        <fullName evidence="7">ABC transporter substrate-binding protein</fullName>
    </submittedName>
</protein>
<keyword evidence="2" id="KW-0813">Transport</keyword>
<dbReference type="SUPFAM" id="SSF53850">
    <property type="entry name" value="Periplasmic binding protein-like II"/>
    <property type="match status" value="1"/>
</dbReference>
<dbReference type="GO" id="GO:1904680">
    <property type="term" value="F:peptide transmembrane transporter activity"/>
    <property type="evidence" value="ECO:0007669"/>
    <property type="project" value="TreeGrafter"/>
</dbReference>
<evidence type="ECO:0000259" key="6">
    <source>
        <dbReference type="Pfam" id="PF00496"/>
    </source>
</evidence>
<dbReference type="GO" id="GO:0043190">
    <property type="term" value="C:ATP-binding cassette (ABC) transporter complex"/>
    <property type="evidence" value="ECO:0007669"/>
    <property type="project" value="InterPro"/>
</dbReference>
<evidence type="ECO:0000256" key="3">
    <source>
        <dbReference type="ARBA" id="ARBA00022729"/>
    </source>
</evidence>
<feature type="chain" id="PRO_5043759894" evidence="5">
    <location>
        <begin position="26"/>
        <end position="526"/>
    </location>
</feature>
<keyword evidence="3 5" id="KW-0732">Signal</keyword>
<dbReference type="PROSITE" id="PS51257">
    <property type="entry name" value="PROKAR_LIPOPROTEIN"/>
    <property type="match status" value="1"/>
</dbReference>
<dbReference type="PIRSF" id="PIRSF002741">
    <property type="entry name" value="MppA"/>
    <property type="match status" value="1"/>
</dbReference>
<evidence type="ECO:0000256" key="4">
    <source>
        <dbReference type="SAM" id="MobiDB-lite"/>
    </source>
</evidence>
<evidence type="ECO:0000313" key="7">
    <source>
        <dbReference type="EMBL" id="WTT21958.1"/>
    </source>
</evidence>
<reference evidence="7" key="1">
    <citation type="submission" date="2022-10" db="EMBL/GenBank/DDBJ databases">
        <title>The complete genomes of actinobacterial strains from the NBC collection.</title>
        <authorList>
            <person name="Joergensen T.S."/>
            <person name="Alvarez Arevalo M."/>
            <person name="Sterndorff E.B."/>
            <person name="Faurdal D."/>
            <person name="Vuksanovic O."/>
            <person name="Mourched A.-S."/>
            <person name="Charusanti P."/>
            <person name="Shaw S."/>
            <person name="Blin K."/>
            <person name="Weber T."/>
        </authorList>
    </citation>
    <scope>NUCLEOTIDE SEQUENCE</scope>
    <source>
        <strain evidence="7">NBC_00093</strain>
    </source>
</reference>
<dbReference type="InterPro" id="IPR030678">
    <property type="entry name" value="Peptide/Ni-bd"/>
</dbReference>
<feature type="region of interest" description="Disordered" evidence="4">
    <location>
        <begin position="28"/>
        <end position="47"/>
    </location>
</feature>
<proteinExistence type="inferred from homology"/>
<dbReference type="Gene3D" id="3.10.105.10">
    <property type="entry name" value="Dipeptide-binding Protein, Domain 3"/>
    <property type="match status" value="1"/>
</dbReference>